<accession>A0A6M0SJ46</accession>
<evidence type="ECO:0000256" key="1">
    <source>
        <dbReference type="PROSITE-ProRule" id="PRU00409"/>
    </source>
</evidence>
<dbReference type="RefSeq" id="WP_163670734.1">
    <property type="nucleotide sequence ID" value="NZ_QZCE01000002.1"/>
</dbReference>
<proteinExistence type="predicted"/>
<dbReference type="AlphaFoldDB" id="A0A6M0SJ46"/>
<dbReference type="InterPro" id="IPR013815">
    <property type="entry name" value="ATP_grasp_subdomain_1"/>
</dbReference>
<dbReference type="Gene3D" id="3.30.470.20">
    <property type="entry name" value="ATP-grasp fold, B domain"/>
    <property type="match status" value="1"/>
</dbReference>
<dbReference type="PROSITE" id="PS50975">
    <property type="entry name" value="ATP_GRASP"/>
    <property type="match status" value="1"/>
</dbReference>
<evidence type="ECO:0000313" key="3">
    <source>
        <dbReference type="EMBL" id="NEZ67572.1"/>
    </source>
</evidence>
<evidence type="ECO:0000259" key="2">
    <source>
        <dbReference type="PROSITE" id="PS50975"/>
    </source>
</evidence>
<dbReference type="GO" id="GO:0046872">
    <property type="term" value="F:metal ion binding"/>
    <property type="evidence" value="ECO:0007669"/>
    <property type="project" value="InterPro"/>
</dbReference>
<keyword evidence="1" id="KW-0067">ATP-binding</keyword>
<sequence>MVAISSSTQAPIMMTMGDYGGTLAVVRSYGKHNQPTLLADPKTSTLTHKSRYLSKALKSPPVEDFESFVNWLIEYGKQNPGAFLYPSSDDMTWLISRYRDQLSDYYKLYSPDVKTIYALLNKPELHAIAEKLGIPVPSTVAPTSVEDLKAQAHKLRYPVLIKPRTQIGMLRRQKGHVCETPEKLLEIYPDYQQKFYYHPLLIDFDPEVNWPMVQEFHATAGQNTYSVAGFVDESQEIFLTRASAKVLQFPIRVGVGLCFESRPLNPKAIDHLKNICREVGYYGVFEAEFIVHGNQLLLMDFNPRFYGQMAFELERKLPLDQLVLAYANNDSEYGKVIQKQDQTWDHHKVYRFSNRWRLWLILTTQAVVGRFSWAERRKWLIWAGHTDTGCDPVYTDDDPNPRRADILSVVKSWIKHPRSTFKTFFADL</sequence>
<dbReference type="InterPro" id="IPR011761">
    <property type="entry name" value="ATP-grasp"/>
</dbReference>
<protein>
    <recommendedName>
        <fullName evidence="2">ATP-grasp domain-containing protein</fullName>
    </recommendedName>
</protein>
<gene>
    <name evidence="3" type="ORF">D0962_33250</name>
</gene>
<feature type="domain" description="ATP-grasp" evidence="2">
    <location>
        <begin position="126"/>
        <end position="328"/>
    </location>
</feature>
<dbReference type="EMBL" id="QZCE01000002">
    <property type="protein sequence ID" value="NEZ67572.1"/>
    <property type="molecule type" value="Genomic_DNA"/>
</dbReference>
<dbReference type="Proteomes" id="UP000473574">
    <property type="component" value="Unassembled WGS sequence"/>
</dbReference>
<name>A0A6M0SJ46_9CYAN</name>
<comment type="caution">
    <text evidence="3">The sequence shown here is derived from an EMBL/GenBank/DDBJ whole genome shotgun (WGS) entry which is preliminary data.</text>
</comment>
<keyword evidence="1" id="KW-0547">Nucleotide-binding</keyword>
<reference evidence="3 4" key="1">
    <citation type="journal article" date="2020" name="Microb. Ecol.">
        <title>Ecogenomics of the Marine Benthic Filamentous Cyanobacterium Adonisia.</title>
        <authorList>
            <person name="Walter J.M."/>
            <person name="Coutinho F.H."/>
            <person name="Leomil L."/>
            <person name="Hargreaves P.I."/>
            <person name="Campeao M.E."/>
            <person name="Vieira V.V."/>
            <person name="Silva B.S."/>
            <person name="Fistarol G.O."/>
            <person name="Salomon P.S."/>
            <person name="Sawabe T."/>
            <person name="Mino S."/>
            <person name="Hosokawa M."/>
            <person name="Miyashita H."/>
            <person name="Maruyama F."/>
            <person name="van Verk M.C."/>
            <person name="Dutilh B.E."/>
            <person name="Thompson C.C."/>
            <person name="Thompson F.L."/>
        </authorList>
    </citation>
    <scope>NUCLEOTIDE SEQUENCE [LARGE SCALE GENOMIC DNA]</scope>
    <source>
        <strain evidence="3 4">CCMR0082</strain>
    </source>
</reference>
<dbReference type="GO" id="GO:0005524">
    <property type="term" value="F:ATP binding"/>
    <property type="evidence" value="ECO:0007669"/>
    <property type="project" value="UniProtKB-UniRule"/>
</dbReference>
<organism evidence="3 4">
    <name type="scientific">Adonisia turfae CCMR0082</name>
    <dbReference type="NCBI Taxonomy" id="2304604"/>
    <lineage>
        <taxon>Bacteria</taxon>
        <taxon>Bacillati</taxon>
        <taxon>Cyanobacteriota</taxon>
        <taxon>Adonisia</taxon>
        <taxon>Adonisia turfae</taxon>
    </lineage>
</organism>
<dbReference type="SUPFAM" id="SSF56059">
    <property type="entry name" value="Glutathione synthetase ATP-binding domain-like"/>
    <property type="match status" value="1"/>
</dbReference>
<evidence type="ECO:0000313" key="4">
    <source>
        <dbReference type="Proteomes" id="UP000473574"/>
    </source>
</evidence>
<dbReference type="Gene3D" id="3.30.1490.20">
    <property type="entry name" value="ATP-grasp fold, A domain"/>
    <property type="match status" value="1"/>
</dbReference>